<feature type="domain" description="NADH:flavin oxidoreductase/NADH oxidase N-terminal" evidence="10">
    <location>
        <begin position="2"/>
        <end position="330"/>
    </location>
</feature>
<dbReference type="EMBL" id="BAAAQD010000004">
    <property type="protein sequence ID" value="GAA1510523.1"/>
    <property type="molecule type" value="Genomic_DNA"/>
</dbReference>
<comment type="cofactor">
    <cofactor evidence="1">
        <name>FMN</name>
        <dbReference type="ChEBI" id="CHEBI:58210"/>
    </cofactor>
</comment>
<dbReference type="PRINTS" id="PR00368">
    <property type="entry name" value="FADPNR"/>
</dbReference>
<sequence>MDLFTPIRIGALTARSRVVMPPHSSAIGNLWGTEAEAGQAIAYLAERARAGIAWSTIPGRISNVLAPGFEPSGISAVVHGAFRGANYVERVRRYSAAMHEAGALAATQLTMNGGYPHAPSDRFATPVNFLAPHAITVDELALLLDEYEFSAGTARQAGIDVLELHMNHEDLTQQFLSPSTNDRTDHYGGSLENRMRLPIEVLERARAAFGRDGALGVRMNLAVPGSYELEEGVEIARRIEATGLVDYFHMVYGSTWGHPSYIQPHFYEPGTWSGLARRYRETLSVPVVYTGLVNSPRLAAEIVARGDADLVGMARAHVADPQLLVKARAGEHQSIRPCVGGNDCINRRYVDGLPFGCAVNPHAAREVDGPWPGSARVDRPVLVVGGGPAGMELAALAAEAGAAVTLVERADALGGQLRTAALAPSFGRLGEYLDWQERRLGSLGVQVRLGTAFGAADLAAADPGAALVVATGARERVPDLPGVHLPHVVGGRAALRGAPVGRRVAVVVQDDHLAPLAVAEALADRGCEVTLLYSTHVPAQLLGRYIVGSVLGRLDSLGVQVRIMEEVVAIGDGVVHVRHTYSGRAHELTGFDTVVLACGGTSEAGLYALAREQGRADVHVLGDAYAPRRLVFATRQALVIARLLAGLDR</sequence>
<dbReference type="InterPro" id="IPR051793">
    <property type="entry name" value="NADH:flavin_oxidoreductase"/>
</dbReference>
<evidence type="ECO:0000256" key="7">
    <source>
        <dbReference type="ARBA" id="ARBA00023002"/>
    </source>
</evidence>
<accession>A0ABN2A3Y6</accession>
<evidence type="ECO:0000313" key="12">
    <source>
        <dbReference type="EMBL" id="GAA1510523.1"/>
    </source>
</evidence>
<protein>
    <submittedName>
        <fullName evidence="12">FAD-dependent oxidoreductase</fullName>
    </submittedName>
</protein>
<evidence type="ECO:0000313" key="13">
    <source>
        <dbReference type="Proteomes" id="UP001501470"/>
    </source>
</evidence>
<dbReference type="PANTHER" id="PTHR42917">
    <property type="entry name" value="2,4-DIENOYL-COA REDUCTASE"/>
    <property type="match status" value="1"/>
</dbReference>
<evidence type="ECO:0000256" key="9">
    <source>
        <dbReference type="ARBA" id="ARBA00023014"/>
    </source>
</evidence>
<keyword evidence="5" id="KW-0288">FMN</keyword>
<keyword evidence="13" id="KW-1185">Reference proteome</keyword>
<dbReference type="Gene3D" id="3.20.20.70">
    <property type="entry name" value="Aldolase class I"/>
    <property type="match status" value="1"/>
</dbReference>
<feature type="domain" description="FAD/NAD(P)-binding" evidence="11">
    <location>
        <begin position="466"/>
        <end position="603"/>
    </location>
</feature>
<comment type="similarity">
    <text evidence="3">In the N-terminal section; belongs to the NADH:flavin oxidoreductase/NADH oxidase family.</text>
</comment>
<dbReference type="Gene3D" id="3.50.50.60">
    <property type="entry name" value="FAD/NAD(P)-binding domain"/>
    <property type="match status" value="1"/>
</dbReference>
<dbReference type="InterPro" id="IPR023753">
    <property type="entry name" value="FAD/NAD-binding_dom"/>
</dbReference>
<keyword evidence="6" id="KW-0479">Metal-binding</keyword>
<evidence type="ECO:0000256" key="8">
    <source>
        <dbReference type="ARBA" id="ARBA00023004"/>
    </source>
</evidence>
<evidence type="ECO:0000256" key="6">
    <source>
        <dbReference type="ARBA" id="ARBA00022723"/>
    </source>
</evidence>
<evidence type="ECO:0000256" key="5">
    <source>
        <dbReference type="ARBA" id="ARBA00022643"/>
    </source>
</evidence>
<name>A0ABN2A3Y6_9ACTN</name>
<dbReference type="InterPro" id="IPR036188">
    <property type="entry name" value="FAD/NAD-bd_sf"/>
</dbReference>
<evidence type="ECO:0000256" key="4">
    <source>
        <dbReference type="ARBA" id="ARBA00022630"/>
    </source>
</evidence>
<dbReference type="Pfam" id="PF12831">
    <property type="entry name" value="FAD_oxidored"/>
    <property type="match status" value="1"/>
</dbReference>
<keyword evidence="4" id="KW-0285">Flavoprotein</keyword>
<comment type="cofactor">
    <cofactor evidence="2">
        <name>[4Fe-4S] cluster</name>
        <dbReference type="ChEBI" id="CHEBI:49883"/>
    </cofactor>
</comment>
<dbReference type="Pfam" id="PF07992">
    <property type="entry name" value="Pyr_redox_2"/>
    <property type="match status" value="1"/>
</dbReference>
<evidence type="ECO:0000259" key="11">
    <source>
        <dbReference type="Pfam" id="PF07992"/>
    </source>
</evidence>
<dbReference type="Proteomes" id="UP001501470">
    <property type="component" value="Unassembled WGS sequence"/>
</dbReference>
<dbReference type="InterPro" id="IPR001155">
    <property type="entry name" value="OxRdtase_FMN_N"/>
</dbReference>
<dbReference type="RefSeq" id="WP_344502067.1">
    <property type="nucleotide sequence ID" value="NZ_BAAAQD010000004.1"/>
</dbReference>
<evidence type="ECO:0000256" key="2">
    <source>
        <dbReference type="ARBA" id="ARBA00001966"/>
    </source>
</evidence>
<evidence type="ECO:0000256" key="3">
    <source>
        <dbReference type="ARBA" id="ARBA00011048"/>
    </source>
</evidence>
<keyword evidence="8" id="KW-0408">Iron</keyword>
<dbReference type="PANTHER" id="PTHR42917:SF2">
    <property type="entry name" value="2,4-DIENOYL-COA REDUCTASE [(2E)-ENOYL-COA-PRODUCING]"/>
    <property type="match status" value="1"/>
</dbReference>
<keyword evidence="9" id="KW-0411">Iron-sulfur</keyword>
<evidence type="ECO:0000256" key="1">
    <source>
        <dbReference type="ARBA" id="ARBA00001917"/>
    </source>
</evidence>
<gene>
    <name evidence="12" type="ORF">GCM10009827_025880</name>
</gene>
<dbReference type="SUPFAM" id="SSF51395">
    <property type="entry name" value="FMN-linked oxidoreductases"/>
    <property type="match status" value="1"/>
</dbReference>
<dbReference type="Pfam" id="PF00724">
    <property type="entry name" value="Oxidored_FMN"/>
    <property type="match status" value="1"/>
</dbReference>
<evidence type="ECO:0000259" key="10">
    <source>
        <dbReference type="Pfam" id="PF00724"/>
    </source>
</evidence>
<proteinExistence type="inferred from homology"/>
<reference evidence="12 13" key="1">
    <citation type="journal article" date="2019" name="Int. J. Syst. Evol. Microbiol.">
        <title>The Global Catalogue of Microorganisms (GCM) 10K type strain sequencing project: providing services to taxonomists for standard genome sequencing and annotation.</title>
        <authorList>
            <consortium name="The Broad Institute Genomics Platform"/>
            <consortium name="The Broad Institute Genome Sequencing Center for Infectious Disease"/>
            <person name="Wu L."/>
            <person name="Ma J."/>
        </authorList>
    </citation>
    <scope>NUCLEOTIDE SEQUENCE [LARGE SCALE GENOMIC DNA]</scope>
    <source>
        <strain evidence="12 13">JCM 15933</strain>
    </source>
</reference>
<dbReference type="InterPro" id="IPR013785">
    <property type="entry name" value="Aldolase_TIM"/>
</dbReference>
<organism evidence="12 13">
    <name type="scientific">Dactylosporangium maewongense</name>
    <dbReference type="NCBI Taxonomy" id="634393"/>
    <lineage>
        <taxon>Bacteria</taxon>
        <taxon>Bacillati</taxon>
        <taxon>Actinomycetota</taxon>
        <taxon>Actinomycetes</taxon>
        <taxon>Micromonosporales</taxon>
        <taxon>Micromonosporaceae</taxon>
        <taxon>Dactylosporangium</taxon>
    </lineage>
</organism>
<keyword evidence="7" id="KW-0560">Oxidoreductase</keyword>
<dbReference type="Gene3D" id="3.40.50.720">
    <property type="entry name" value="NAD(P)-binding Rossmann-like Domain"/>
    <property type="match status" value="1"/>
</dbReference>
<dbReference type="SUPFAM" id="SSF51905">
    <property type="entry name" value="FAD/NAD(P)-binding domain"/>
    <property type="match status" value="1"/>
</dbReference>
<comment type="caution">
    <text evidence="12">The sequence shown here is derived from an EMBL/GenBank/DDBJ whole genome shotgun (WGS) entry which is preliminary data.</text>
</comment>